<feature type="non-terminal residue" evidence="2">
    <location>
        <position position="147"/>
    </location>
</feature>
<sequence>MEESRLSPLTDQGLGGLAPTDSVRPKQNVNASHADNMWLDACKAVVLCELTTFEKYLRSVDDLDRRLTKRPGYKLLDIARAYRRANFVDILMRERECVELDCSVDPDPISIQSCFPFNSSIAAAAAATAGSFESPPPSPRVVDFPAH</sequence>
<name>A0A3P7MKC1_DIBLA</name>
<dbReference type="Gene3D" id="1.25.40.560">
    <property type="match status" value="1"/>
</dbReference>
<dbReference type="AlphaFoldDB" id="A0A3P7MKC1"/>
<dbReference type="Proteomes" id="UP000281553">
    <property type="component" value="Unassembled WGS sequence"/>
</dbReference>
<evidence type="ECO:0000256" key="1">
    <source>
        <dbReference type="SAM" id="MobiDB-lite"/>
    </source>
</evidence>
<reference evidence="2 3" key="1">
    <citation type="submission" date="2018-11" db="EMBL/GenBank/DDBJ databases">
        <authorList>
            <consortium name="Pathogen Informatics"/>
        </authorList>
    </citation>
    <scope>NUCLEOTIDE SEQUENCE [LARGE SCALE GENOMIC DNA]</scope>
</reference>
<dbReference type="OrthoDB" id="6275030at2759"/>
<feature type="region of interest" description="Disordered" evidence="1">
    <location>
        <begin position="1"/>
        <end position="24"/>
    </location>
</feature>
<evidence type="ECO:0000313" key="2">
    <source>
        <dbReference type="EMBL" id="VDN26990.1"/>
    </source>
</evidence>
<protein>
    <submittedName>
        <fullName evidence="2">Uncharacterized protein</fullName>
    </submittedName>
</protein>
<dbReference type="EMBL" id="UYRU01076486">
    <property type="protein sequence ID" value="VDN26990.1"/>
    <property type="molecule type" value="Genomic_DNA"/>
</dbReference>
<keyword evidence="3" id="KW-1185">Reference proteome</keyword>
<gene>
    <name evidence="2" type="ORF">DILT_LOCUS14917</name>
</gene>
<accession>A0A3P7MKC1</accession>
<proteinExistence type="predicted"/>
<organism evidence="2 3">
    <name type="scientific">Dibothriocephalus latus</name>
    <name type="common">Fish tapeworm</name>
    <name type="synonym">Diphyllobothrium latum</name>
    <dbReference type="NCBI Taxonomy" id="60516"/>
    <lineage>
        <taxon>Eukaryota</taxon>
        <taxon>Metazoa</taxon>
        <taxon>Spiralia</taxon>
        <taxon>Lophotrochozoa</taxon>
        <taxon>Platyhelminthes</taxon>
        <taxon>Cestoda</taxon>
        <taxon>Eucestoda</taxon>
        <taxon>Diphyllobothriidea</taxon>
        <taxon>Diphyllobothriidae</taxon>
        <taxon>Dibothriocephalus</taxon>
    </lineage>
</organism>
<evidence type="ECO:0000313" key="3">
    <source>
        <dbReference type="Proteomes" id="UP000281553"/>
    </source>
</evidence>